<gene>
    <name evidence="9" type="ORF">psyc5s11_10440</name>
</gene>
<keyword evidence="4 7" id="KW-0812">Transmembrane</keyword>
<dbReference type="PROSITE" id="PS50850">
    <property type="entry name" value="MFS"/>
    <property type="match status" value="1"/>
</dbReference>
<dbReference type="RefSeq" id="WP_224036622.1">
    <property type="nucleotide sequence ID" value="NZ_AP024849.1"/>
</dbReference>
<feature type="transmembrane region" description="Helical" evidence="7">
    <location>
        <begin position="263"/>
        <end position="281"/>
    </location>
</feature>
<keyword evidence="5 7" id="KW-1133">Transmembrane helix</keyword>
<feature type="transmembrane region" description="Helical" evidence="7">
    <location>
        <begin position="40"/>
        <end position="59"/>
    </location>
</feature>
<evidence type="ECO:0000256" key="7">
    <source>
        <dbReference type="SAM" id="Phobius"/>
    </source>
</evidence>
<evidence type="ECO:0000256" key="1">
    <source>
        <dbReference type="ARBA" id="ARBA00004651"/>
    </source>
</evidence>
<evidence type="ECO:0000259" key="8">
    <source>
        <dbReference type="PROSITE" id="PS50850"/>
    </source>
</evidence>
<dbReference type="EMBL" id="AP024849">
    <property type="protein sequence ID" value="BCZ44977.1"/>
    <property type="molecule type" value="Genomic_DNA"/>
</dbReference>
<feature type="transmembrane region" description="Helical" evidence="7">
    <location>
        <begin position="287"/>
        <end position="307"/>
    </location>
</feature>
<protein>
    <recommendedName>
        <fullName evidence="8">Major facilitator superfamily (MFS) profile domain-containing protein</fullName>
    </recommendedName>
</protein>
<evidence type="ECO:0000256" key="5">
    <source>
        <dbReference type="ARBA" id="ARBA00022989"/>
    </source>
</evidence>
<feature type="transmembrane region" description="Helical" evidence="7">
    <location>
        <begin position="236"/>
        <end position="256"/>
    </location>
</feature>
<feature type="transmembrane region" description="Helical" evidence="7">
    <location>
        <begin position="160"/>
        <end position="179"/>
    </location>
</feature>
<keyword evidence="3" id="KW-1003">Cell membrane</keyword>
<sequence>MDKRKITIAVLSMSTLALCYILIAPLLAEMNKSFPNATATQIQLIYTIPSMIAIPAMLISGKMVYYFSKKNMILISMLIIVMSGLLPVLFNGSLTILYLTSGLMGSGLGVVTTLSSNIVSDYFEDLERASIMGYQSAAISIGGAILSAISGKVATINWSYSYLILLLFIPCIFIVLKFLPKDSPVEKVEKTNNTINVRLLYFAFLSFLCQIFVTGYNSNIAFFIQNKNLGSVEAAGTVNSLFMLIGIPAGFIVGKLTKIFKRNIFFVAVAFISCGFFITAFSTDIKLVYLGAFFIGFGFSVRAPSAMTFAVNMVTSESAAMAIAIVGALSNVGNFIAPFIINIIGDIVENDASRIFNVCGICTLVIAGLYLFANPIKKTIKTK</sequence>
<dbReference type="Proteomes" id="UP000824633">
    <property type="component" value="Chromosome"/>
</dbReference>
<evidence type="ECO:0000256" key="4">
    <source>
        <dbReference type="ARBA" id="ARBA00022692"/>
    </source>
</evidence>
<keyword evidence="10" id="KW-1185">Reference proteome</keyword>
<dbReference type="InterPro" id="IPR020846">
    <property type="entry name" value="MFS_dom"/>
</dbReference>
<accession>A0ABN6IRY3</accession>
<dbReference type="InterPro" id="IPR011701">
    <property type="entry name" value="MFS"/>
</dbReference>
<evidence type="ECO:0000313" key="10">
    <source>
        <dbReference type="Proteomes" id="UP000824633"/>
    </source>
</evidence>
<name>A0ABN6IRY3_9CLOT</name>
<evidence type="ECO:0000256" key="2">
    <source>
        <dbReference type="ARBA" id="ARBA00022448"/>
    </source>
</evidence>
<dbReference type="Gene3D" id="1.20.1250.20">
    <property type="entry name" value="MFS general substrate transporter like domains"/>
    <property type="match status" value="1"/>
</dbReference>
<keyword evidence="6 7" id="KW-0472">Membrane</keyword>
<dbReference type="Pfam" id="PF07690">
    <property type="entry name" value="MFS_1"/>
    <property type="match status" value="2"/>
</dbReference>
<feature type="transmembrane region" description="Helical" evidence="7">
    <location>
        <begin position="71"/>
        <end position="90"/>
    </location>
</feature>
<feature type="transmembrane region" description="Helical" evidence="7">
    <location>
        <begin position="355"/>
        <end position="373"/>
    </location>
</feature>
<feature type="transmembrane region" description="Helical" evidence="7">
    <location>
        <begin position="131"/>
        <end position="154"/>
    </location>
</feature>
<evidence type="ECO:0000313" key="9">
    <source>
        <dbReference type="EMBL" id="BCZ44977.1"/>
    </source>
</evidence>
<feature type="transmembrane region" description="Helical" evidence="7">
    <location>
        <begin position="199"/>
        <end position="224"/>
    </location>
</feature>
<dbReference type="InterPro" id="IPR036259">
    <property type="entry name" value="MFS_trans_sf"/>
</dbReference>
<feature type="transmembrane region" description="Helical" evidence="7">
    <location>
        <begin position="7"/>
        <end position="28"/>
    </location>
</feature>
<evidence type="ECO:0000256" key="6">
    <source>
        <dbReference type="ARBA" id="ARBA00023136"/>
    </source>
</evidence>
<feature type="domain" description="Major facilitator superfamily (MFS) profile" evidence="8">
    <location>
        <begin position="5"/>
        <end position="378"/>
    </location>
</feature>
<feature type="transmembrane region" description="Helical" evidence="7">
    <location>
        <begin position="96"/>
        <end position="119"/>
    </location>
</feature>
<comment type="subcellular location">
    <subcellularLocation>
        <location evidence="1">Cell membrane</location>
        <topology evidence="1">Multi-pass membrane protein</topology>
    </subcellularLocation>
</comment>
<dbReference type="PANTHER" id="PTHR43124:SF3">
    <property type="entry name" value="CHLORAMPHENICOL EFFLUX PUMP RV0191"/>
    <property type="match status" value="1"/>
</dbReference>
<dbReference type="PANTHER" id="PTHR43124">
    <property type="entry name" value="PURINE EFFLUX PUMP PBUE"/>
    <property type="match status" value="1"/>
</dbReference>
<keyword evidence="2" id="KW-0813">Transport</keyword>
<reference evidence="10" key="1">
    <citation type="submission" date="2021-07" db="EMBL/GenBank/DDBJ databases">
        <title>Complete genome sequencing of a Clostridium isolate.</title>
        <authorList>
            <person name="Ueki A."/>
            <person name="Tonouchi A."/>
        </authorList>
    </citation>
    <scope>NUCLEOTIDE SEQUENCE [LARGE SCALE GENOMIC DNA]</scope>
    <source>
        <strain evidence="10">C5S11</strain>
    </source>
</reference>
<dbReference type="SUPFAM" id="SSF103473">
    <property type="entry name" value="MFS general substrate transporter"/>
    <property type="match status" value="1"/>
</dbReference>
<organism evidence="9 10">
    <name type="scientific">Clostridium gelidum</name>
    <dbReference type="NCBI Taxonomy" id="704125"/>
    <lineage>
        <taxon>Bacteria</taxon>
        <taxon>Bacillati</taxon>
        <taxon>Bacillota</taxon>
        <taxon>Clostridia</taxon>
        <taxon>Eubacteriales</taxon>
        <taxon>Clostridiaceae</taxon>
        <taxon>Clostridium</taxon>
    </lineage>
</organism>
<evidence type="ECO:0000256" key="3">
    <source>
        <dbReference type="ARBA" id="ARBA00022475"/>
    </source>
</evidence>
<proteinExistence type="predicted"/>
<dbReference type="InterPro" id="IPR050189">
    <property type="entry name" value="MFS_Efflux_Transporters"/>
</dbReference>
<feature type="transmembrane region" description="Helical" evidence="7">
    <location>
        <begin position="319"/>
        <end position="343"/>
    </location>
</feature>